<organism evidence="4 5">
    <name type="scientific">Strongylus vulgaris</name>
    <name type="common">Blood worm</name>
    <dbReference type="NCBI Taxonomy" id="40348"/>
    <lineage>
        <taxon>Eukaryota</taxon>
        <taxon>Metazoa</taxon>
        <taxon>Ecdysozoa</taxon>
        <taxon>Nematoda</taxon>
        <taxon>Chromadorea</taxon>
        <taxon>Rhabditida</taxon>
        <taxon>Rhabditina</taxon>
        <taxon>Rhabditomorpha</taxon>
        <taxon>Strongyloidea</taxon>
        <taxon>Strongylidae</taxon>
        <taxon>Strongylus</taxon>
    </lineage>
</organism>
<dbReference type="PANTHER" id="PTHR48153:SF2">
    <property type="entry name" value="UFM1-SPECIFIC PROTEASE 2"/>
    <property type="match status" value="1"/>
</dbReference>
<evidence type="ECO:0000256" key="2">
    <source>
        <dbReference type="ARBA" id="ARBA00022801"/>
    </source>
</evidence>
<keyword evidence="2" id="KW-0378">Hydrolase</keyword>
<dbReference type="EMBL" id="UYYB01096107">
    <property type="protein sequence ID" value="VDM75960.1"/>
    <property type="molecule type" value="Genomic_DNA"/>
</dbReference>
<accession>A0A3P7IS18</accession>
<feature type="domain" description="UFSP1/2/DUB catalytic" evidence="3">
    <location>
        <begin position="232"/>
        <end position="356"/>
    </location>
</feature>
<name>A0A3P7IS18_STRVU</name>
<evidence type="ECO:0000259" key="3">
    <source>
        <dbReference type="Pfam" id="PF07910"/>
    </source>
</evidence>
<keyword evidence="5" id="KW-1185">Reference proteome</keyword>
<evidence type="ECO:0000256" key="1">
    <source>
        <dbReference type="ARBA" id="ARBA00008552"/>
    </source>
</evidence>
<proteinExistence type="inferred from homology"/>
<evidence type="ECO:0000313" key="4">
    <source>
        <dbReference type="EMBL" id="VDM75960.1"/>
    </source>
</evidence>
<dbReference type="SUPFAM" id="SSF54001">
    <property type="entry name" value="Cysteine proteinases"/>
    <property type="match status" value="1"/>
</dbReference>
<protein>
    <recommendedName>
        <fullName evidence="3">UFSP1/2/DUB catalytic domain-containing protein</fullName>
    </recommendedName>
</protein>
<sequence>ATTFLVQNDLLRHNSLIPDGLSLRVKVGLSYALRSNSESEDLKTNAEKFVQGLGQLAFASVDKELFLRRNMDQTAVTNQRQKIDNLSRGALQYKDSIDLNSYRSLTSYDKDDSDDQKTVPIVRITRGAFPFSCVSCFLFIVNIVFLKRFGCGVVHPTVSHTFLPSGWSCLLHLETPICSETEQYSFRVRLHKLFNLPLSAPCLRPAQSITFAPTKLLRSPHLHIKNYKPRGVVSTVKGDYNYYHYMQDGFDDAGWGCAYRSLQSIWSWFILNGFTDKPVPTHLDIQKCLVEIKDKEEKFIGSKQWIGSTEIGFVLDQMLGIESRYIITNSGNEVPERARELLVHFQTVGSPVMIGNPFLIADFSLEACKAAD</sequence>
<dbReference type="Gene3D" id="3.90.70.130">
    <property type="match status" value="1"/>
</dbReference>
<dbReference type="GO" id="GO:0005634">
    <property type="term" value="C:nucleus"/>
    <property type="evidence" value="ECO:0007669"/>
    <property type="project" value="TreeGrafter"/>
</dbReference>
<dbReference type="Proteomes" id="UP000270094">
    <property type="component" value="Unassembled WGS sequence"/>
</dbReference>
<dbReference type="InterPro" id="IPR038765">
    <property type="entry name" value="Papain-like_cys_pep_sf"/>
</dbReference>
<dbReference type="AlphaFoldDB" id="A0A3P7IS18"/>
<dbReference type="GO" id="GO:0005783">
    <property type="term" value="C:endoplasmic reticulum"/>
    <property type="evidence" value="ECO:0007669"/>
    <property type="project" value="TreeGrafter"/>
</dbReference>
<comment type="similarity">
    <text evidence="1">Belongs to the peptidase C78 family.</text>
</comment>
<feature type="non-terminal residue" evidence="4">
    <location>
        <position position="1"/>
    </location>
</feature>
<dbReference type="InterPro" id="IPR012462">
    <property type="entry name" value="UFSP1/2_DUB_cat"/>
</dbReference>
<gene>
    <name evidence="4" type="ORF">SVUK_LOCUS10958</name>
</gene>
<reference evidence="4 5" key="1">
    <citation type="submission" date="2018-11" db="EMBL/GenBank/DDBJ databases">
        <authorList>
            <consortium name="Pathogen Informatics"/>
        </authorList>
    </citation>
    <scope>NUCLEOTIDE SEQUENCE [LARGE SCALE GENOMIC DNA]</scope>
</reference>
<dbReference type="GO" id="GO:0071567">
    <property type="term" value="F:deUFMylase activity"/>
    <property type="evidence" value="ECO:0007669"/>
    <property type="project" value="TreeGrafter"/>
</dbReference>
<dbReference type="GO" id="GO:0006508">
    <property type="term" value="P:proteolysis"/>
    <property type="evidence" value="ECO:0007669"/>
    <property type="project" value="TreeGrafter"/>
</dbReference>
<evidence type="ECO:0000313" key="5">
    <source>
        <dbReference type="Proteomes" id="UP000270094"/>
    </source>
</evidence>
<dbReference type="Pfam" id="PF07910">
    <property type="entry name" value="Peptidase_C78"/>
    <property type="match status" value="1"/>
</dbReference>
<dbReference type="PANTHER" id="PTHR48153">
    <property type="entry name" value="UFM1-SPECIFIC PROTEASE 2"/>
    <property type="match status" value="1"/>
</dbReference>
<dbReference type="OrthoDB" id="417506at2759"/>